<evidence type="ECO:0000313" key="2">
    <source>
        <dbReference type="Proteomes" id="UP001150925"/>
    </source>
</evidence>
<sequence length="98" mass="11668">RYPRKFRSTFSQLPHMTPEAMHLMEQLLQFNPKQRLSAQQALEHPYFTSEQPKPAPPEEIPLIDGDWHEYEYKAKRKQQLRQQRMMEAAARQSTTGTK</sequence>
<dbReference type="AlphaFoldDB" id="A0A9W8ANY5"/>
<keyword evidence="2" id="KW-1185">Reference proteome</keyword>
<accession>A0A9W8ANY5</accession>
<proteinExistence type="predicted"/>
<dbReference type="OrthoDB" id="9332038at2759"/>
<dbReference type="InterPro" id="IPR011009">
    <property type="entry name" value="Kinase-like_dom_sf"/>
</dbReference>
<name>A0A9W8ANY5_9FUNG</name>
<dbReference type="SUPFAM" id="SSF56112">
    <property type="entry name" value="Protein kinase-like (PK-like)"/>
    <property type="match status" value="1"/>
</dbReference>
<keyword evidence="1" id="KW-0808">Transferase</keyword>
<reference evidence="1" key="1">
    <citation type="submission" date="2022-07" db="EMBL/GenBank/DDBJ databases">
        <title>Phylogenomic reconstructions and comparative analyses of Kickxellomycotina fungi.</title>
        <authorList>
            <person name="Reynolds N.K."/>
            <person name="Stajich J.E."/>
            <person name="Barry K."/>
            <person name="Grigoriev I.V."/>
            <person name="Crous P."/>
            <person name="Smith M.E."/>
        </authorList>
    </citation>
    <scope>NUCLEOTIDE SEQUENCE</scope>
    <source>
        <strain evidence="1">RSA 1196</strain>
    </source>
</reference>
<dbReference type="EMBL" id="JANBPY010001512">
    <property type="protein sequence ID" value="KAJ1959726.1"/>
    <property type="molecule type" value="Genomic_DNA"/>
</dbReference>
<evidence type="ECO:0000313" key="1">
    <source>
        <dbReference type="EMBL" id="KAJ1959726.1"/>
    </source>
</evidence>
<keyword evidence="1" id="KW-0418">Kinase</keyword>
<dbReference type="EC" id="2.7.11.2" evidence="1"/>
<dbReference type="GO" id="GO:0004740">
    <property type="term" value="F:pyruvate dehydrogenase (acetyl-transferring) kinase activity"/>
    <property type="evidence" value="ECO:0007669"/>
    <property type="project" value="UniProtKB-EC"/>
</dbReference>
<gene>
    <name evidence="1" type="primary">CTK1_1</name>
    <name evidence="1" type="ORF">IWQ62_004498</name>
</gene>
<comment type="caution">
    <text evidence="1">The sequence shown here is derived from an EMBL/GenBank/DDBJ whole genome shotgun (WGS) entry which is preliminary data.</text>
</comment>
<dbReference type="Proteomes" id="UP001150925">
    <property type="component" value="Unassembled WGS sequence"/>
</dbReference>
<protein>
    <submittedName>
        <fullName evidence="1">Kinase subunit of RNA polymerase II carboxy-terminal domain kinase I</fullName>
        <ecNumber evidence="1">2.7.11.2</ecNumber>
    </submittedName>
</protein>
<dbReference type="Gene3D" id="1.10.510.10">
    <property type="entry name" value="Transferase(Phosphotransferase) domain 1"/>
    <property type="match status" value="1"/>
</dbReference>
<feature type="non-terminal residue" evidence="1">
    <location>
        <position position="1"/>
    </location>
</feature>
<organism evidence="1 2">
    <name type="scientific">Dispira parvispora</name>
    <dbReference type="NCBI Taxonomy" id="1520584"/>
    <lineage>
        <taxon>Eukaryota</taxon>
        <taxon>Fungi</taxon>
        <taxon>Fungi incertae sedis</taxon>
        <taxon>Zoopagomycota</taxon>
        <taxon>Kickxellomycotina</taxon>
        <taxon>Dimargaritomycetes</taxon>
        <taxon>Dimargaritales</taxon>
        <taxon>Dimargaritaceae</taxon>
        <taxon>Dispira</taxon>
    </lineage>
</organism>